<gene>
    <name evidence="2" type="ORF">BDV23DRAFT_33573</name>
</gene>
<keyword evidence="1" id="KW-0732">Signal</keyword>
<sequence>MMLLLLLFTFSLLGYWRRFVFQYGTEEITLGQQTAELRKFSSNDKREKETNWGQLCSVFMCSLFPYESILYCYCLFYSLAPAFSECRR</sequence>
<dbReference type="EMBL" id="ML735228">
    <property type="protein sequence ID" value="KAE8393653.1"/>
    <property type="molecule type" value="Genomic_DNA"/>
</dbReference>
<feature type="signal peptide" evidence="1">
    <location>
        <begin position="1"/>
        <end position="18"/>
    </location>
</feature>
<dbReference type="AlphaFoldDB" id="A0A5N7CJL6"/>
<accession>A0A5N7CJL6</accession>
<dbReference type="Proteomes" id="UP000326877">
    <property type="component" value="Unassembled WGS sequence"/>
</dbReference>
<proteinExistence type="predicted"/>
<evidence type="ECO:0008006" key="3">
    <source>
        <dbReference type="Google" id="ProtNLM"/>
    </source>
</evidence>
<evidence type="ECO:0000256" key="1">
    <source>
        <dbReference type="SAM" id="SignalP"/>
    </source>
</evidence>
<name>A0A5N7CJL6_PETAA</name>
<feature type="chain" id="PRO_5024821559" description="Copper transporter" evidence="1">
    <location>
        <begin position="19"/>
        <end position="88"/>
    </location>
</feature>
<organism evidence="2">
    <name type="scientific">Petromyces alliaceus</name>
    <name type="common">Aspergillus alliaceus</name>
    <dbReference type="NCBI Taxonomy" id="209559"/>
    <lineage>
        <taxon>Eukaryota</taxon>
        <taxon>Fungi</taxon>
        <taxon>Dikarya</taxon>
        <taxon>Ascomycota</taxon>
        <taxon>Pezizomycotina</taxon>
        <taxon>Eurotiomycetes</taxon>
        <taxon>Eurotiomycetidae</taxon>
        <taxon>Eurotiales</taxon>
        <taxon>Aspergillaceae</taxon>
        <taxon>Aspergillus</taxon>
        <taxon>Aspergillus subgen. Circumdati</taxon>
    </lineage>
</organism>
<reference evidence="2" key="1">
    <citation type="submission" date="2019-04" db="EMBL/GenBank/DDBJ databases">
        <title>Friends and foes A comparative genomics studyof 23 Aspergillus species from section Flavi.</title>
        <authorList>
            <consortium name="DOE Joint Genome Institute"/>
            <person name="Kjaerbolling I."/>
            <person name="Vesth T."/>
            <person name="Frisvad J.C."/>
            <person name="Nybo J.L."/>
            <person name="Theobald S."/>
            <person name="Kildgaard S."/>
            <person name="Isbrandt T."/>
            <person name="Kuo A."/>
            <person name="Sato A."/>
            <person name="Lyhne E.K."/>
            <person name="Kogle M.E."/>
            <person name="Wiebenga A."/>
            <person name="Kun R.S."/>
            <person name="Lubbers R.J."/>
            <person name="Makela M.R."/>
            <person name="Barry K."/>
            <person name="Chovatia M."/>
            <person name="Clum A."/>
            <person name="Daum C."/>
            <person name="Haridas S."/>
            <person name="He G."/>
            <person name="LaButti K."/>
            <person name="Lipzen A."/>
            <person name="Mondo S."/>
            <person name="Riley R."/>
            <person name="Salamov A."/>
            <person name="Simmons B.A."/>
            <person name="Magnuson J.K."/>
            <person name="Henrissat B."/>
            <person name="Mortensen U.H."/>
            <person name="Larsen T.O."/>
            <person name="Devries R.P."/>
            <person name="Grigoriev I.V."/>
            <person name="Machida M."/>
            <person name="Baker S.E."/>
            <person name="Andersen M.R."/>
        </authorList>
    </citation>
    <scope>NUCLEOTIDE SEQUENCE [LARGE SCALE GENOMIC DNA]</scope>
    <source>
        <strain evidence="2">IBT 14317</strain>
    </source>
</reference>
<protein>
    <recommendedName>
        <fullName evidence="3">Copper transporter</fullName>
    </recommendedName>
</protein>
<evidence type="ECO:0000313" key="2">
    <source>
        <dbReference type="EMBL" id="KAE8393653.1"/>
    </source>
</evidence>